<proteinExistence type="predicted"/>
<evidence type="ECO:0000313" key="6">
    <source>
        <dbReference type="Proteomes" id="UP000187941"/>
    </source>
</evidence>
<dbReference type="EMBL" id="CP014263">
    <property type="protein sequence ID" value="AQG79437.1"/>
    <property type="molecule type" value="Genomic_DNA"/>
</dbReference>
<evidence type="ECO:0000256" key="1">
    <source>
        <dbReference type="SAM" id="Phobius"/>
    </source>
</evidence>
<dbReference type="Pfam" id="PF06580">
    <property type="entry name" value="His_kinase"/>
    <property type="match status" value="1"/>
</dbReference>
<dbReference type="KEGG" id="smon:AWR27_08965"/>
<organism evidence="5 6">
    <name type="scientific">Spirosoma montaniterrae</name>
    <dbReference type="NCBI Taxonomy" id="1178516"/>
    <lineage>
        <taxon>Bacteria</taxon>
        <taxon>Pseudomonadati</taxon>
        <taxon>Bacteroidota</taxon>
        <taxon>Cytophagia</taxon>
        <taxon>Cytophagales</taxon>
        <taxon>Cytophagaceae</taxon>
        <taxon>Spirosoma</taxon>
    </lineage>
</organism>
<dbReference type="Pfam" id="PF07696">
    <property type="entry name" value="7TMR-DISMED2"/>
    <property type="match status" value="1"/>
</dbReference>
<feature type="transmembrane region" description="Helical" evidence="1">
    <location>
        <begin position="268"/>
        <end position="287"/>
    </location>
</feature>
<feature type="domain" description="Signal transduction histidine kinase internal region" evidence="2">
    <location>
        <begin position="447"/>
        <end position="526"/>
    </location>
</feature>
<dbReference type="PANTHER" id="PTHR34220">
    <property type="entry name" value="SENSOR HISTIDINE KINASE YPDA"/>
    <property type="match status" value="1"/>
</dbReference>
<evidence type="ECO:0000259" key="4">
    <source>
        <dbReference type="Pfam" id="PF07696"/>
    </source>
</evidence>
<dbReference type="RefSeq" id="WP_077130872.1">
    <property type="nucleotide sequence ID" value="NZ_CP014263.1"/>
</dbReference>
<dbReference type="Gene3D" id="2.60.40.2380">
    <property type="match status" value="1"/>
</dbReference>
<evidence type="ECO:0000259" key="3">
    <source>
        <dbReference type="Pfam" id="PF07695"/>
    </source>
</evidence>
<dbReference type="InterPro" id="IPR036890">
    <property type="entry name" value="HATPase_C_sf"/>
</dbReference>
<feature type="transmembrane region" description="Helical" evidence="1">
    <location>
        <begin position="393"/>
        <end position="412"/>
    </location>
</feature>
<dbReference type="STRING" id="1178516.AWR27_08965"/>
<dbReference type="Pfam" id="PF07695">
    <property type="entry name" value="7TMR-DISM_7TM"/>
    <property type="match status" value="1"/>
</dbReference>
<accession>A0A1P9WVM0</accession>
<gene>
    <name evidence="5" type="ORF">AWR27_08965</name>
</gene>
<dbReference type="AlphaFoldDB" id="A0A1P9WVM0"/>
<feature type="transmembrane region" description="Helical" evidence="1">
    <location>
        <begin position="225"/>
        <end position="242"/>
    </location>
</feature>
<dbReference type="OrthoDB" id="6190788at2"/>
<dbReference type="Proteomes" id="UP000187941">
    <property type="component" value="Chromosome"/>
</dbReference>
<evidence type="ECO:0000259" key="2">
    <source>
        <dbReference type="Pfam" id="PF06580"/>
    </source>
</evidence>
<dbReference type="InterPro" id="IPR050640">
    <property type="entry name" value="Bact_2-comp_sensor_kinase"/>
</dbReference>
<dbReference type="SUPFAM" id="SSF55874">
    <property type="entry name" value="ATPase domain of HSP90 chaperone/DNA topoisomerase II/histidine kinase"/>
    <property type="match status" value="1"/>
</dbReference>
<keyword evidence="1" id="KW-0472">Membrane</keyword>
<dbReference type="Gene3D" id="3.30.565.10">
    <property type="entry name" value="Histidine kinase-like ATPase, C-terminal domain"/>
    <property type="match status" value="1"/>
</dbReference>
<dbReference type="InterPro" id="IPR010559">
    <property type="entry name" value="Sig_transdc_His_kin_internal"/>
</dbReference>
<keyword evidence="1" id="KW-0812">Transmembrane</keyword>
<feature type="transmembrane region" description="Helical" evidence="1">
    <location>
        <begin position="329"/>
        <end position="347"/>
    </location>
</feature>
<feature type="domain" description="7TM-DISM receptor extracellular" evidence="4">
    <location>
        <begin position="72"/>
        <end position="162"/>
    </location>
</feature>
<feature type="transmembrane region" description="Helical" evidence="1">
    <location>
        <begin position="299"/>
        <end position="317"/>
    </location>
</feature>
<dbReference type="GO" id="GO:0000155">
    <property type="term" value="F:phosphorelay sensor kinase activity"/>
    <property type="evidence" value="ECO:0007669"/>
    <property type="project" value="InterPro"/>
</dbReference>
<name>A0A1P9WVM0_9BACT</name>
<sequence>MNRPGIFRSLLCGLLLAGYAAMALPDTIRVQELARPLSLYNRATLTPAPLNADWLFVRTQPAQPLRTGLLTTGQQAYWLHVCLQNDSPTAQTVYLSSANNQVVSAFVETSARVDSLRFGTMIPAADWPTPENEHYAPLRLAPRQTCSLWIQIARARSVLDPITASPLPRPRLGVLLLNEQSYRQTILYERQQNAPELLYRSWIQGALLFFLLLVVLLYSYDRQRLYLFYGLYVLAGCLYSLLKTRSYTPLGHWFGQFPLVKAHLLDPIVWAGWGAYLYFLIELLDLNRIHPVVSSRMRWCARVAVVYSTLYAGLLILTNDEGLQQLGYWFNRGVFIGAHVWILGWVARAVPSILTRYVLIGNALLTGIGILASLRAGGIILRDTTMPGYVDNLLMLPLGILLEIIVFGIAMAHRIRLIDRERQASQTAYIEEIEQRTAYEKRLAEVEMLALRSQMNPHFLFNSLNTIEYFVLKGDEEKASRYLSNFSRLLRLILNHSNEDTVRLSEELTGLRLYLELEATRFGDEFQYSIETNTAIDQDEVLLPPLLLQPFVENAIWHGLRQSKRPDKRLWVRLLVQDAQTLRFEIEDNGIGRQRAADLKSRSASARKSYGMAITQQRIELFNRNYPSQLDVQLLDLEGNEQTGTLVRMTYRLALSLQKP</sequence>
<evidence type="ECO:0000313" key="5">
    <source>
        <dbReference type="EMBL" id="AQG79437.1"/>
    </source>
</evidence>
<keyword evidence="6" id="KW-1185">Reference proteome</keyword>
<feature type="transmembrane region" description="Helical" evidence="1">
    <location>
        <begin position="359"/>
        <end position="381"/>
    </location>
</feature>
<protein>
    <submittedName>
        <fullName evidence="5">Sensor protein lytS</fullName>
    </submittedName>
</protein>
<dbReference type="InterPro" id="IPR011623">
    <property type="entry name" value="7TMR_DISM_rcpt_extracell_dom1"/>
</dbReference>
<dbReference type="GO" id="GO:0016020">
    <property type="term" value="C:membrane"/>
    <property type="evidence" value="ECO:0007669"/>
    <property type="project" value="InterPro"/>
</dbReference>
<keyword evidence="1" id="KW-1133">Transmembrane helix</keyword>
<feature type="transmembrane region" description="Helical" evidence="1">
    <location>
        <begin position="197"/>
        <end position="218"/>
    </location>
</feature>
<reference evidence="5 6" key="1">
    <citation type="submission" date="2016-01" db="EMBL/GenBank/DDBJ databases">
        <authorList>
            <person name="Oliw E.H."/>
        </authorList>
    </citation>
    <scope>NUCLEOTIDE SEQUENCE [LARGE SCALE GENOMIC DNA]</scope>
    <source>
        <strain evidence="5 6">DY10</strain>
    </source>
</reference>
<dbReference type="InterPro" id="IPR011622">
    <property type="entry name" value="7TMR_DISM_rcpt_extracell_dom2"/>
</dbReference>
<feature type="domain" description="7TM-DISM receptor extracellular" evidence="3">
    <location>
        <begin position="200"/>
        <end position="414"/>
    </location>
</feature>
<dbReference type="PANTHER" id="PTHR34220:SF7">
    <property type="entry name" value="SENSOR HISTIDINE KINASE YPDA"/>
    <property type="match status" value="1"/>
</dbReference>